<evidence type="ECO:0000313" key="1">
    <source>
        <dbReference type="EMBL" id="OQS02198.1"/>
    </source>
</evidence>
<evidence type="ECO:0000313" key="2">
    <source>
        <dbReference type="Proteomes" id="UP000243217"/>
    </source>
</evidence>
<dbReference type="PANTHER" id="PTHR46586">
    <property type="entry name" value="ANKYRIN REPEAT-CONTAINING PROTEIN"/>
    <property type="match status" value="1"/>
</dbReference>
<name>A0A1V9ZVZ7_9STRA</name>
<dbReference type="EMBL" id="JNBS01001195">
    <property type="protein sequence ID" value="OQS02198.1"/>
    <property type="molecule type" value="Genomic_DNA"/>
</dbReference>
<sequence length="205" mass="23525">MLVEDLHYLTTYGIAYENLHLLECLHSQFPALTPSWNCSIASNICNLNLLKFLYSHGHKVDERAMKIAVIGDIVLFAIDKRLGEWDNTIVNAVVEAGYLHILKVLHEYDCPGFTSTTMDVAARCGFFDIVMFLHEHRLEGCTARALSYASYFGHFKMVKYIDRYCFRGSITRAVKMAQSTGHNFIAKYLLYEGFNAKKYRSKSRE</sequence>
<organism evidence="1 2">
    <name type="scientific">Thraustotheca clavata</name>
    <dbReference type="NCBI Taxonomy" id="74557"/>
    <lineage>
        <taxon>Eukaryota</taxon>
        <taxon>Sar</taxon>
        <taxon>Stramenopiles</taxon>
        <taxon>Oomycota</taxon>
        <taxon>Saprolegniomycetes</taxon>
        <taxon>Saprolegniales</taxon>
        <taxon>Achlyaceae</taxon>
        <taxon>Thraustotheca</taxon>
    </lineage>
</organism>
<dbReference type="InterPro" id="IPR052050">
    <property type="entry name" value="SecEffector_AnkRepeat"/>
</dbReference>
<dbReference type="Proteomes" id="UP000243217">
    <property type="component" value="Unassembled WGS sequence"/>
</dbReference>
<dbReference type="AlphaFoldDB" id="A0A1V9ZVZ7"/>
<dbReference type="PANTHER" id="PTHR46586:SF5">
    <property type="match status" value="1"/>
</dbReference>
<gene>
    <name evidence="1" type="ORF">THRCLA_21485</name>
</gene>
<protein>
    <recommendedName>
        <fullName evidence="3">Ankyrin repeat</fullName>
    </recommendedName>
</protein>
<evidence type="ECO:0008006" key="3">
    <source>
        <dbReference type="Google" id="ProtNLM"/>
    </source>
</evidence>
<dbReference type="SUPFAM" id="SSF48403">
    <property type="entry name" value="Ankyrin repeat"/>
    <property type="match status" value="1"/>
</dbReference>
<dbReference type="Gene3D" id="1.25.40.20">
    <property type="entry name" value="Ankyrin repeat-containing domain"/>
    <property type="match status" value="1"/>
</dbReference>
<proteinExistence type="predicted"/>
<reference evidence="1 2" key="1">
    <citation type="journal article" date="2014" name="Genome Biol. Evol.">
        <title>The secreted proteins of Achlya hypogyna and Thraustotheca clavata identify the ancestral oomycete secretome and reveal gene acquisitions by horizontal gene transfer.</title>
        <authorList>
            <person name="Misner I."/>
            <person name="Blouin N."/>
            <person name="Leonard G."/>
            <person name="Richards T.A."/>
            <person name="Lane C.E."/>
        </authorList>
    </citation>
    <scope>NUCLEOTIDE SEQUENCE [LARGE SCALE GENOMIC DNA]</scope>
    <source>
        <strain evidence="1 2">ATCC 34112</strain>
    </source>
</reference>
<comment type="caution">
    <text evidence="1">The sequence shown here is derived from an EMBL/GenBank/DDBJ whole genome shotgun (WGS) entry which is preliminary data.</text>
</comment>
<dbReference type="STRING" id="74557.A0A1V9ZVZ7"/>
<dbReference type="InterPro" id="IPR036770">
    <property type="entry name" value="Ankyrin_rpt-contain_sf"/>
</dbReference>
<keyword evidence="2" id="KW-1185">Reference proteome</keyword>
<accession>A0A1V9ZVZ7</accession>